<dbReference type="EMBL" id="CM023479">
    <property type="protein sequence ID" value="KAH7973762.1"/>
    <property type="molecule type" value="Genomic_DNA"/>
</dbReference>
<dbReference type="Proteomes" id="UP000821865">
    <property type="component" value="Chromosome 10"/>
</dbReference>
<protein>
    <submittedName>
        <fullName evidence="1">Uncharacterized protein</fullName>
    </submittedName>
</protein>
<reference evidence="1" key="1">
    <citation type="submission" date="2020-05" db="EMBL/GenBank/DDBJ databases">
        <title>Large-scale comparative analyses of tick genomes elucidate their genetic diversity and vector capacities.</title>
        <authorList>
            <person name="Jia N."/>
            <person name="Wang J."/>
            <person name="Shi W."/>
            <person name="Du L."/>
            <person name="Sun Y."/>
            <person name="Zhan W."/>
            <person name="Jiang J."/>
            <person name="Wang Q."/>
            <person name="Zhang B."/>
            <person name="Ji P."/>
            <person name="Sakyi L.B."/>
            <person name="Cui X."/>
            <person name="Yuan T."/>
            <person name="Jiang B."/>
            <person name="Yang W."/>
            <person name="Lam T.T.-Y."/>
            <person name="Chang Q."/>
            <person name="Ding S."/>
            <person name="Wang X."/>
            <person name="Zhu J."/>
            <person name="Ruan X."/>
            <person name="Zhao L."/>
            <person name="Wei J."/>
            <person name="Que T."/>
            <person name="Du C."/>
            <person name="Cheng J."/>
            <person name="Dai P."/>
            <person name="Han X."/>
            <person name="Huang E."/>
            <person name="Gao Y."/>
            <person name="Liu J."/>
            <person name="Shao H."/>
            <person name="Ye R."/>
            <person name="Li L."/>
            <person name="Wei W."/>
            <person name="Wang X."/>
            <person name="Wang C."/>
            <person name="Yang T."/>
            <person name="Huo Q."/>
            <person name="Li W."/>
            <person name="Guo W."/>
            <person name="Chen H."/>
            <person name="Zhou L."/>
            <person name="Ni X."/>
            <person name="Tian J."/>
            <person name="Zhou Y."/>
            <person name="Sheng Y."/>
            <person name="Liu T."/>
            <person name="Pan Y."/>
            <person name="Xia L."/>
            <person name="Li J."/>
            <person name="Zhao F."/>
            <person name="Cao W."/>
        </authorList>
    </citation>
    <scope>NUCLEOTIDE SEQUENCE</scope>
    <source>
        <strain evidence="1">Dsil-2018</strain>
    </source>
</reference>
<evidence type="ECO:0000313" key="1">
    <source>
        <dbReference type="EMBL" id="KAH7973762.1"/>
    </source>
</evidence>
<evidence type="ECO:0000313" key="2">
    <source>
        <dbReference type="Proteomes" id="UP000821865"/>
    </source>
</evidence>
<comment type="caution">
    <text evidence="1">The sequence shown here is derived from an EMBL/GenBank/DDBJ whole genome shotgun (WGS) entry which is preliminary data.</text>
</comment>
<gene>
    <name evidence="1" type="ORF">HPB49_005005</name>
</gene>
<accession>A0ACB8DM91</accession>
<organism evidence="1 2">
    <name type="scientific">Dermacentor silvarum</name>
    <name type="common">Tick</name>
    <dbReference type="NCBI Taxonomy" id="543639"/>
    <lineage>
        <taxon>Eukaryota</taxon>
        <taxon>Metazoa</taxon>
        <taxon>Ecdysozoa</taxon>
        <taxon>Arthropoda</taxon>
        <taxon>Chelicerata</taxon>
        <taxon>Arachnida</taxon>
        <taxon>Acari</taxon>
        <taxon>Parasitiformes</taxon>
        <taxon>Ixodida</taxon>
        <taxon>Ixodoidea</taxon>
        <taxon>Ixodidae</taxon>
        <taxon>Rhipicephalinae</taxon>
        <taxon>Dermacentor</taxon>
    </lineage>
</organism>
<sequence>MHHFEEDRERPSILTVTMHRMAKKLGFRYKKRSRNALLIEATQIVQSRRGYLHLTAELRRQVRPIF</sequence>
<name>A0ACB8DM91_DERSI</name>
<keyword evidence="2" id="KW-1185">Reference proteome</keyword>
<proteinExistence type="predicted"/>